<dbReference type="InterPro" id="IPR032821">
    <property type="entry name" value="PKS_assoc"/>
</dbReference>
<dbReference type="InterPro" id="IPR014030">
    <property type="entry name" value="Ketoacyl_synth_N"/>
</dbReference>
<dbReference type="InterPro" id="IPR036736">
    <property type="entry name" value="ACP-like_sf"/>
</dbReference>
<sequence>MDETTKLRDYLKRVTGELHRTRGHLRELTDREHEPIAIVGMGCRFPGGTDSPRKLWEFVEQGRHALTPFPADRGFDVDALYDPDPAASGKSYLCQGGFVEDAADFDADLFGISPREALAMDPQQRILLETVWETFEDASIDATTLRGSDTGVFVGASAQDYDRDARAGHKDVEGYLLTGNTPSVASGRVAYTFGLEGPALTVDTACSSALVAVHLAVRSLRSGECSMAVAGGSAVIASPALFLEFSRVRGLAPDGRCKSFSDDADGTGWSEGAGAVLLERLSDARRNGHRVLAVIRGSAVNQDGASNGLTAPNGPAQERAIRAALADARLTPADVDAVEAHGTGTTLGDPIEATAMLATYGADRPGEQPLLLGSVKSNIGHAQAAAGAAGIIKTVMSLRAGILPRTLHVTKPTSHVDWDSGAVRLLTANTPWPETGRPRRAAVSSFGVSGTNAHVVLEQVPEDDVPTAAPDAHAAPLPWVLSGRTPAALRAQAARIREVAEQRPEVPLAAVGRSLACGRTPLDRRAVVLAPDRDGLAAALDALATGAEDPRVVTGTAGPARLAVVFGGQGSQRPGMGRGLHARFPVFAEAHDRATRLLGTETAGGDLDRTGAAQPALFALEVALWELVGSFGIRPDVVAGHSVGELTAAWAAGVWSLEDACTVVAARARLMDGLADGGAMASVGAGAWETAELLADVEGVEIGAVNSAASVVVTGDTAAVHRVVEAARGRGWKASPLRVSHAFHSARMEPALDAFRRVLDGVTFRKPELDGLSNVTGGAAERWHDPAYWVEHLRRAVLFADNAAALAERGTTAVLELGADAALTSHVALTVPEPVCAVPALRKDRDESESLLAALGALHCHGVRVDWAPLFAGAPHAELPTYPFQRERYWLTAPTAAADARGLGVTAVDHPVLATAVELPDSGGLVLTGRIAVDTHPWVADHRILGQVVVPGAALVEMAVRAGDEAGCGTVEELVTYAPLVLGDHEARQIRLTVGAAREDEQERPFALYSRSEQGAADDWTAHVTGTLSRAEQSAATLQHAAGITRGGGEILDISAEYGNFEEKGFRYGPVFRALTAVRRGRGHVVADLELPASAHEDAARFGIHPALLDSVMHALGLLFPNDGKAKLPYSWERVVLHAAGAHAVRVRVAEAGEGMVSFVVVDQQGEPVLSVERLTLREVAADAFAQADTGRADSSLHRVEWVPAASTSSGAAPSHQLWEVPSGDAGGAAVRAALRVAQEFVADPGRSGSVLVAVSRGAVAVDAADGPVDAEAAAVWGLLRSAQSEHPGRIVLLDTPDGADAEVDLAAVIALEEPQVALREGQSWVPRVVTGLPEENLELPDGGWRLGIAERGSVSGLTVEHAEPHALGPGEIRVAVRAAGLNFRDVLNVLGMYPGDPGAPGLEAAGVVTEVGRGVTGLRVGDRVMGLTTDAFAAEVRSDFRTWSRFPDSWTFAQAATVPLTFLTAWYGLFDLGGLQAGERVLVHSAAGGVGMAAVQLARHAGAEVFATASPAKQRVLPLDGEHIASSRDLGFGERFGRVDVVLNSLAGEFVDVSLGLLADGGRFVEMGKTDVRDPAGVPPGVTYSAFDLIEAGPRRLQTMFAELLTLFEEGVLQPLPLTCWDVRRAAEAMRFMSQARHVGKVVLTVPRGLGGAGTVLVTGGTGGVGAAVASRLVESHGVRRLVLTSRRGIEAPGAAELRERLAESGAEVVVEACDVSDREQVRALLEAMPDGAPLAGVVHAAGVLDDGVFAELTPERIDGVLAPKADAARHLHDLTRHLDLAAFVLFSSAAGVFGAPGQAAYAAANAAVDALAAERARQGLAGQALAWGLWDGTGMAGRLTEQEVRRLAESGFPPLPAERALALFDTALARPAPQLLSLTIDAGRLPRPLPPLLRGLERPAARRVVSAAAPRGDTAGLQATLSGLPAEERLERVTDIVVSAACAVLGHTDPGRVPADQPFTDLGFDSLTAVELRNRLGAATGLTLPATVTFDHPTPRAVAVHLLDGLGADGPGAAASVLTQLDRLDSALVDVDLAPEDRTATAARLRALAARLETPDRAENGAGGIGDQLAGASAEELVAMLGKEFGIS</sequence>
<dbReference type="InterPro" id="IPR020806">
    <property type="entry name" value="PKS_PP-bd"/>
</dbReference>
<evidence type="ECO:0000256" key="6">
    <source>
        <dbReference type="ARBA" id="ARBA00023194"/>
    </source>
</evidence>
<feature type="domain" description="Carrier" evidence="10">
    <location>
        <begin position="1933"/>
        <end position="2008"/>
    </location>
</feature>
<name>A0ABX1CBJ7_9ACTN</name>
<gene>
    <name evidence="13" type="ORF">HCN52_16490</name>
</gene>
<dbReference type="InterPro" id="IPR020843">
    <property type="entry name" value="ER"/>
</dbReference>
<feature type="active site" description="Proton donor; for dehydratase activity" evidence="9">
    <location>
        <position position="1110"/>
    </location>
</feature>
<dbReference type="InterPro" id="IPR013154">
    <property type="entry name" value="ADH-like_N"/>
</dbReference>
<dbReference type="InterPro" id="IPR049551">
    <property type="entry name" value="PKS_DH_C"/>
</dbReference>
<dbReference type="InterPro" id="IPR009081">
    <property type="entry name" value="PP-bd_ACP"/>
</dbReference>
<dbReference type="Pfam" id="PF13602">
    <property type="entry name" value="ADH_zinc_N_2"/>
    <property type="match status" value="1"/>
</dbReference>
<dbReference type="SUPFAM" id="SSF51735">
    <property type="entry name" value="NAD(P)-binding Rossmann-fold domains"/>
    <property type="match status" value="3"/>
</dbReference>
<dbReference type="Proteomes" id="UP000727056">
    <property type="component" value="Unassembled WGS sequence"/>
</dbReference>
<feature type="domain" description="Ketosynthase family 3 (KS3)" evidence="11">
    <location>
        <begin position="33"/>
        <end position="459"/>
    </location>
</feature>
<feature type="region of interest" description="C-terminal hotdog fold" evidence="9">
    <location>
        <begin position="1049"/>
        <end position="1186"/>
    </location>
</feature>
<evidence type="ECO:0000259" key="12">
    <source>
        <dbReference type="PROSITE" id="PS52019"/>
    </source>
</evidence>
<dbReference type="PANTHER" id="PTHR43775:SF51">
    <property type="entry name" value="INACTIVE PHENOLPHTHIOCEROL SYNTHESIS POLYKETIDE SYNTHASE TYPE I PKS1-RELATED"/>
    <property type="match status" value="1"/>
</dbReference>
<dbReference type="InterPro" id="IPR013968">
    <property type="entry name" value="PKS_KR"/>
</dbReference>
<dbReference type="Pfam" id="PF08659">
    <property type="entry name" value="KR"/>
    <property type="match status" value="1"/>
</dbReference>
<evidence type="ECO:0000256" key="3">
    <source>
        <dbReference type="ARBA" id="ARBA00022450"/>
    </source>
</evidence>
<proteinExistence type="predicted"/>
<keyword evidence="7" id="KW-0511">Multifunctional enzyme</keyword>
<dbReference type="InterPro" id="IPR018201">
    <property type="entry name" value="Ketoacyl_synth_AS"/>
</dbReference>
<keyword evidence="4" id="KW-0597">Phosphoprotein</keyword>
<dbReference type="InterPro" id="IPR014031">
    <property type="entry name" value="Ketoacyl_synth_C"/>
</dbReference>
<dbReference type="Pfam" id="PF22953">
    <property type="entry name" value="SpnB_Rossmann"/>
    <property type="match status" value="1"/>
</dbReference>
<dbReference type="PANTHER" id="PTHR43775">
    <property type="entry name" value="FATTY ACID SYNTHASE"/>
    <property type="match status" value="1"/>
</dbReference>
<dbReference type="Gene3D" id="3.30.70.3290">
    <property type="match status" value="1"/>
</dbReference>
<dbReference type="InterPro" id="IPR042104">
    <property type="entry name" value="PKS_dehydratase_sf"/>
</dbReference>
<organism evidence="13 14">
    <name type="scientific">Streptomyces bohaiensis</name>
    <dbReference type="NCBI Taxonomy" id="1431344"/>
    <lineage>
        <taxon>Bacteria</taxon>
        <taxon>Bacillati</taxon>
        <taxon>Actinomycetota</taxon>
        <taxon>Actinomycetes</taxon>
        <taxon>Kitasatosporales</taxon>
        <taxon>Streptomycetaceae</taxon>
        <taxon>Streptomyces</taxon>
    </lineage>
</organism>
<reference evidence="13 14" key="1">
    <citation type="submission" date="2020-03" db="EMBL/GenBank/DDBJ databases">
        <title>Draft genome of Streptomyces sp. ventii, isolated from the Axial Seamount in the Pacific Ocean, and resequencing of the two type strains Streptomyces lonarensis strain NCL 716 and Streptomyces bohaiensis strain 11A07.</title>
        <authorList>
            <person name="Loughran R.M."/>
            <person name="Pfannmuller K.M."/>
            <person name="Wasson B.J."/>
            <person name="Deadmond M.C."/>
            <person name="Paddock B.E."/>
            <person name="Koyack M.J."/>
            <person name="Gallegos D.A."/>
            <person name="Mitchell E.A."/>
            <person name="Ushijima B."/>
            <person name="Saw J.H."/>
            <person name="Mcphail K.L."/>
            <person name="Videau P."/>
        </authorList>
    </citation>
    <scope>NUCLEOTIDE SEQUENCE [LARGE SCALE GENOMIC DNA]</scope>
    <source>
        <strain evidence="13 14">11A07</strain>
    </source>
</reference>
<dbReference type="Pfam" id="PF00550">
    <property type="entry name" value="PP-binding"/>
    <property type="match status" value="1"/>
</dbReference>
<dbReference type="InterPro" id="IPR016039">
    <property type="entry name" value="Thiolase-like"/>
</dbReference>
<evidence type="ECO:0000313" key="14">
    <source>
        <dbReference type="Proteomes" id="UP000727056"/>
    </source>
</evidence>
<dbReference type="Gene3D" id="1.10.1200.10">
    <property type="entry name" value="ACP-like"/>
    <property type="match status" value="1"/>
</dbReference>
<comment type="cofactor">
    <cofactor evidence="1">
        <name>pantetheine 4'-phosphate</name>
        <dbReference type="ChEBI" id="CHEBI:47942"/>
    </cofactor>
</comment>
<dbReference type="Pfam" id="PF14765">
    <property type="entry name" value="PS-DH"/>
    <property type="match status" value="1"/>
</dbReference>
<dbReference type="SMART" id="SM00826">
    <property type="entry name" value="PKS_DH"/>
    <property type="match status" value="1"/>
</dbReference>
<dbReference type="CDD" id="cd00833">
    <property type="entry name" value="PKS"/>
    <property type="match status" value="1"/>
</dbReference>
<dbReference type="InterPro" id="IPR020807">
    <property type="entry name" value="PKS_DH"/>
</dbReference>
<evidence type="ECO:0000256" key="1">
    <source>
        <dbReference type="ARBA" id="ARBA00001957"/>
    </source>
</evidence>
<dbReference type="InterPro" id="IPR050091">
    <property type="entry name" value="PKS_NRPS_Biosynth_Enz"/>
</dbReference>
<dbReference type="Pfam" id="PF00109">
    <property type="entry name" value="ketoacyl-synt"/>
    <property type="match status" value="1"/>
</dbReference>
<keyword evidence="14" id="KW-1185">Reference proteome</keyword>
<dbReference type="Gene3D" id="3.40.366.10">
    <property type="entry name" value="Malonyl-Coenzyme A Acyl Carrier Protein, domain 2"/>
    <property type="match status" value="1"/>
</dbReference>
<protein>
    <submittedName>
        <fullName evidence="13">SDR family NAD(P)-dependent oxidoreductase</fullName>
    </submittedName>
</protein>
<dbReference type="PROSITE" id="PS52019">
    <property type="entry name" value="PKS_MFAS_DH"/>
    <property type="match status" value="1"/>
</dbReference>
<dbReference type="SUPFAM" id="SSF55048">
    <property type="entry name" value="Probable ACP-binding domain of malonyl-CoA ACP transacylase"/>
    <property type="match status" value="1"/>
</dbReference>
<dbReference type="SMART" id="SM00827">
    <property type="entry name" value="PKS_AT"/>
    <property type="match status" value="1"/>
</dbReference>
<dbReference type="SMART" id="SM00825">
    <property type="entry name" value="PKS_KS"/>
    <property type="match status" value="1"/>
</dbReference>
<dbReference type="SUPFAM" id="SSF53901">
    <property type="entry name" value="Thiolase-like"/>
    <property type="match status" value="1"/>
</dbReference>
<dbReference type="EMBL" id="JAAVJC010000157">
    <property type="protein sequence ID" value="NJQ16491.1"/>
    <property type="molecule type" value="Genomic_DNA"/>
</dbReference>
<dbReference type="RefSeq" id="WP_168089221.1">
    <property type="nucleotide sequence ID" value="NZ_JAAVJC010000157.1"/>
</dbReference>
<evidence type="ECO:0000313" key="13">
    <source>
        <dbReference type="EMBL" id="NJQ16491.1"/>
    </source>
</evidence>
<dbReference type="Pfam" id="PF00698">
    <property type="entry name" value="Acyl_transf_1"/>
    <property type="match status" value="1"/>
</dbReference>
<evidence type="ECO:0000256" key="5">
    <source>
        <dbReference type="ARBA" id="ARBA00022679"/>
    </source>
</evidence>
<feature type="domain" description="PKS/mFAS DH" evidence="12">
    <location>
        <begin position="910"/>
        <end position="1186"/>
    </location>
</feature>
<dbReference type="InterPro" id="IPR011032">
    <property type="entry name" value="GroES-like_sf"/>
</dbReference>
<keyword evidence="8" id="KW-0012">Acyltransferase</keyword>
<dbReference type="PROSITE" id="PS00606">
    <property type="entry name" value="KS3_1"/>
    <property type="match status" value="1"/>
</dbReference>
<dbReference type="InterPro" id="IPR002364">
    <property type="entry name" value="Quin_OxRdtase/zeta-crystal_CS"/>
</dbReference>
<comment type="caution">
    <text evidence="13">The sequence shown here is derived from an EMBL/GenBank/DDBJ whole genome shotgun (WGS) entry which is preliminary data.</text>
</comment>
<dbReference type="Pfam" id="PF08240">
    <property type="entry name" value="ADH_N"/>
    <property type="match status" value="1"/>
</dbReference>
<dbReference type="InterPro" id="IPR006162">
    <property type="entry name" value="Ppantetheine_attach_site"/>
</dbReference>
<evidence type="ECO:0000256" key="9">
    <source>
        <dbReference type="PROSITE-ProRule" id="PRU01363"/>
    </source>
</evidence>
<keyword evidence="5" id="KW-0808">Transferase</keyword>
<dbReference type="PROSITE" id="PS00012">
    <property type="entry name" value="PHOSPHOPANTETHEINE"/>
    <property type="match status" value="1"/>
</dbReference>
<dbReference type="Pfam" id="PF21089">
    <property type="entry name" value="PKS_DH_N"/>
    <property type="match status" value="1"/>
</dbReference>
<dbReference type="SUPFAM" id="SSF47336">
    <property type="entry name" value="ACP-like"/>
    <property type="match status" value="1"/>
</dbReference>
<dbReference type="SMART" id="SM01294">
    <property type="entry name" value="PKS_PP_betabranch"/>
    <property type="match status" value="1"/>
</dbReference>
<dbReference type="InterPro" id="IPR049900">
    <property type="entry name" value="PKS_mFAS_DH"/>
</dbReference>
<feature type="region of interest" description="N-terminal hotdog fold" evidence="9">
    <location>
        <begin position="910"/>
        <end position="1035"/>
    </location>
</feature>
<dbReference type="InterPro" id="IPR016035">
    <property type="entry name" value="Acyl_Trfase/lysoPLipase"/>
</dbReference>
<dbReference type="InterPro" id="IPR001227">
    <property type="entry name" value="Ac_transferase_dom_sf"/>
</dbReference>
<dbReference type="SMART" id="SM00823">
    <property type="entry name" value="PKS_PP"/>
    <property type="match status" value="1"/>
</dbReference>
<feature type="active site" description="Proton acceptor; for dehydratase activity" evidence="9">
    <location>
        <position position="942"/>
    </location>
</feature>
<dbReference type="SMART" id="SM00829">
    <property type="entry name" value="PKS_ER"/>
    <property type="match status" value="1"/>
</dbReference>
<dbReference type="Gene3D" id="3.10.129.110">
    <property type="entry name" value="Polyketide synthase dehydratase"/>
    <property type="match status" value="1"/>
</dbReference>
<dbReference type="SMART" id="SM00822">
    <property type="entry name" value="PKS_KR"/>
    <property type="match status" value="1"/>
</dbReference>
<dbReference type="PROSITE" id="PS50075">
    <property type="entry name" value="CARRIER"/>
    <property type="match status" value="1"/>
</dbReference>
<evidence type="ECO:0000256" key="7">
    <source>
        <dbReference type="ARBA" id="ARBA00023268"/>
    </source>
</evidence>
<dbReference type="PROSITE" id="PS52004">
    <property type="entry name" value="KS3_2"/>
    <property type="match status" value="1"/>
</dbReference>
<comment type="pathway">
    <text evidence="2">Antibiotic biosynthesis.</text>
</comment>
<accession>A0ABX1CBJ7</accession>
<keyword evidence="3" id="KW-0596">Phosphopantetheine</keyword>
<evidence type="ECO:0000256" key="4">
    <source>
        <dbReference type="ARBA" id="ARBA00022553"/>
    </source>
</evidence>
<evidence type="ECO:0000259" key="10">
    <source>
        <dbReference type="PROSITE" id="PS50075"/>
    </source>
</evidence>
<dbReference type="SUPFAM" id="SSF52151">
    <property type="entry name" value="FabD/lysophospholipase-like"/>
    <property type="match status" value="1"/>
</dbReference>
<dbReference type="Pfam" id="PF08990">
    <property type="entry name" value="Docking"/>
    <property type="match status" value="1"/>
</dbReference>
<dbReference type="InterPro" id="IPR036291">
    <property type="entry name" value="NAD(P)-bd_dom_sf"/>
</dbReference>
<dbReference type="Gene3D" id="3.40.50.720">
    <property type="entry name" value="NAD(P)-binding Rossmann-like Domain"/>
    <property type="match status" value="3"/>
</dbReference>
<dbReference type="Gene3D" id="3.90.180.10">
    <property type="entry name" value="Medium-chain alcohol dehydrogenases, catalytic domain"/>
    <property type="match status" value="1"/>
</dbReference>
<evidence type="ECO:0000256" key="2">
    <source>
        <dbReference type="ARBA" id="ARBA00004792"/>
    </source>
</evidence>
<dbReference type="CDD" id="cd05195">
    <property type="entry name" value="enoyl_red"/>
    <property type="match status" value="1"/>
</dbReference>
<dbReference type="Pfam" id="PF16197">
    <property type="entry name" value="KAsynt_C_assoc"/>
    <property type="match status" value="1"/>
</dbReference>
<evidence type="ECO:0000256" key="8">
    <source>
        <dbReference type="ARBA" id="ARBA00023315"/>
    </source>
</evidence>
<keyword evidence="6" id="KW-0045">Antibiotic biosynthesis</keyword>
<dbReference type="SUPFAM" id="SSF50129">
    <property type="entry name" value="GroES-like"/>
    <property type="match status" value="1"/>
</dbReference>
<evidence type="ECO:0000259" key="11">
    <source>
        <dbReference type="PROSITE" id="PS52004"/>
    </source>
</evidence>
<dbReference type="InterPro" id="IPR015083">
    <property type="entry name" value="NorB/c/GfsB-D-like_docking"/>
</dbReference>
<dbReference type="Gene3D" id="3.40.47.10">
    <property type="match status" value="1"/>
</dbReference>
<dbReference type="PROSITE" id="PS01162">
    <property type="entry name" value="QOR_ZETA_CRYSTAL"/>
    <property type="match status" value="1"/>
</dbReference>
<dbReference type="InterPro" id="IPR020841">
    <property type="entry name" value="PKS_Beta-ketoAc_synthase_dom"/>
</dbReference>
<dbReference type="InterPro" id="IPR057326">
    <property type="entry name" value="KR_dom"/>
</dbReference>
<dbReference type="InterPro" id="IPR014043">
    <property type="entry name" value="Acyl_transferase_dom"/>
</dbReference>
<dbReference type="InterPro" id="IPR049552">
    <property type="entry name" value="PKS_DH_N"/>
</dbReference>
<dbReference type="InterPro" id="IPR055123">
    <property type="entry name" value="SpnB-like_Rossmann"/>
</dbReference>
<dbReference type="Pfam" id="PF02801">
    <property type="entry name" value="Ketoacyl-synt_C"/>
    <property type="match status" value="1"/>
</dbReference>
<dbReference type="InterPro" id="IPR016036">
    <property type="entry name" value="Malonyl_transacylase_ACP-bd"/>
</dbReference>